<protein>
    <submittedName>
        <fullName evidence="1">Uncharacterized protein</fullName>
    </submittedName>
</protein>
<dbReference type="EMBL" id="CP107551">
    <property type="protein sequence ID" value="UYP17322.1"/>
    <property type="molecule type" value="Genomic_DNA"/>
</dbReference>
<reference evidence="1" key="1">
    <citation type="submission" date="2022-10" db="EMBL/GenBank/DDBJ databases">
        <title>Rhodococcus ferula Z13 complete genome.</title>
        <authorList>
            <person name="Long X."/>
            <person name="Zang M."/>
        </authorList>
    </citation>
    <scope>NUCLEOTIDE SEQUENCE</scope>
    <source>
        <strain evidence="1">Z13</strain>
    </source>
</reference>
<evidence type="ECO:0000313" key="2">
    <source>
        <dbReference type="Proteomes" id="UP001156484"/>
    </source>
</evidence>
<organism evidence="1 2">
    <name type="scientific">Rhodococcus sacchari</name>
    <dbReference type="NCBI Taxonomy" id="2962047"/>
    <lineage>
        <taxon>Bacteria</taxon>
        <taxon>Bacillati</taxon>
        <taxon>Actinomycetota</taxon>
        <taxon>Actinomycetes</taxon>
        <taxon>Mycobacteriales</taxon>
        <taxon>Nocardiaceae</taxon>
        <taxon>Rhodococcus</taxon>
    </lineage>
</organism>
<name>A0ACD4DBG0_9NOCA</name>
<proteinExistence type="predicted"/>
<sequence>MSMDEADRVPSPEQPDRPEQPAPDVTPAGPGTPTVPDVPPGPDIPDVPPIDPEPTTDPDVSPHDAQLPAAGLYDAEIVEPGIDTGLRAPTVEEVTGYTAAGVPTFDSVREKIERRVGTALGAEELARGTEAGRTLEERYEERRAAAAERLEEIRRSIRSE</sequence>
<accession>A0ACD4DBG0</accession>
<keyword evidence="2" id="KW-1185">Reference proteome</keyword>
<dbReference type="Proteomes" id="UP001156484">
    <property type="component" value="Chromosome"/>
</dbReference>
<evidence type="ECO:0000313" key="1">
    <source>
        <dbReference type="EMBL" id="UYP17322.1"/>
    </source>
</evidence>
<gene>
    <name evidence="1" type="ORF">OED52_11400</name>
</gene>